<dbReference type="Gene3D" id="1.20.1270.60">
    <property type="entry name" value="Arfaptin homology (AH) domain/BAR domain"/>
    <property type="match status" value="1"/>
</dbReference>
<gene>
    <name evidence="1" type="ORF">DICVIV_01173</name>
</gene>
<accession>A0A0D8Y6U0</accession>
<organism evidence="1 2">
    <name type="scientific">Dictyocaulus viviparus</name>
    <name type="common">Bovine lungworm</name>
    <dbReference type="NCBI Taxonomy" id="29172"/>
    <lineage>
        <taxon>Eukaryota</taxon>
        <taxon>Metazoa</taxon>
        <taxon>Ecdysozoa</taxon>
        <taxon>Nematoda</taxon>
        <taxon>Chromadorea</taxon>
        <taxon>Rhabditida</taxon>
        <taxon>Rhabditina</taxon>
        <taxon>Rhabditomorpha</taxon>
        <taxon>Strongyloidea</taxon>
        <taxon>Metastrongylidae</taxon>
        <taxon>Dictyocaulus</taxon>
    </lineage>
</organism>
<dbReference type="InterPro" id="IPR027267">
    <property type="entry name" value="AH/BAR_dom_sf"/>
</dbReference>
<dbReference type="Proteomes" id="UP000053766">
    <property type="component" value="Unassembled WGS sequence"/>
</dbReference>
<reference evidence="1 2" key="1">
    <citation type="submission" date="2013-11" db="EMBL/GenBank/DDBJ databases">
        <title>Draft genome of the bovine lungworm Dictyocaulus viviparus.</title>
        <authorList>
            <person name="Mitreva M."/>
        </authorList>
    </citation>
    <scope>NUCLEOTIDE SEQUENCE [LARGE SCALE GENOMIC DNA]</scope>
    <source>
        <strain evidence="1 2">HannoverDv2000</strain>
    </source>
</reference>
<proteinExistence type="predicted"/>
<dbReference type="AlphaFoldDB" id="A0A0D8Y6U0"/>
<dbReference type="OrthoDB" id="5835493at2759"/>
<evidence type="ECO:0000313" key="2">
    <source>
        <dbReference type="Proteomes" id="UP000053766"/>
    </source>
</evidence>
<reference evidence="2" key="2">
    <citation type="journal article" date="2016" name="Sci. Rep.">
        <title>Dictyocaulus viviparus genome, variome and transcriptome elucidate lungworm biology and support future intervention.</title>
        <authorList>
            <person name="McNulty S.N."/>
            <person name="Strube C."/>
            <person name="Rosa B.A."/>
            <person name="Martin J.C."/>
            <person name="Tyagi R."/>
            <person name="Choi Y.J."/>
            <person name="Wang Q."/>
            <person name="Hallsworth Pepin K."/>
            <person name="Zhang X."/>
            <person name="Ozersky P."/>
            <person name="Wilson R.K."/>
            <person name="Sternberg P.W."/>
            <person name="Gasser R.B."/>
            <person name="Mitreva M."/>
        </authorList>
    </citation>
    <scope>NUCLEOTIDE SEQUENCE [LARGE SCALE GENOMIC DNA]</scope>
    <source>
        <strain evidence="2">HannoverDv2000</strain>
    </source>
</reference>
<name>A0A0D8Y6U0_DICVI</name>
<protein>
    <recommendedName>
        <fullName evidence="3">BAR domain-containing protein</fullName>
    </recommendedName>
</protein>
<keyword evidence="2" id="KW-1185">Reference proteome</keyword>
<sequence length="196" mass="23071">MALIETCEAIMQIMQGNPDHLPSVNSTQQLEYPPNTAPSEVFAKSLHNVKPFWYDEELVSQCKTQCAMIAAKQREFQNRGRRQIHLIRTFINNVYFEFEDLKKALMKSKDELEFAQEELKSGETILRKRAVKKATERYENKLKALDSFLSERFTELKNQHVKEIQMIINEAQCYHDWMASYCRPLANYKVHRPPNL</sequence>
<dbReference type="EMBL" id="KN716162">
    <property type="protein sequence ID" value="KJH52588.1"/>
    <property type="molecule type" value="Genomic_DNA"/>
</dbReference>
<evidence type="ECO:0008006" key="3">
    <source>
        <dbReference type="Google" id="ProtNLM"/>
    </source>
</evidence>
<evidence type="ECO:0000313" key="1">
    <source>
        <dbReference type="EMBL" id="KJH52588.1"/>
    </source>
</evidence>